<dbReference type="PaxDb" id="6945-B7PMH1"/>
<dbReference type="EMBL" id="DS747229">
    <property type="protein sequence ID" value="EEC07793.1"/>
    <property type="molecule type" value="Genomic_DNA"/>
</dbReference>
<proteinExistence type="predicted"/>
<feature type="compositionally biased region" description="Low complexity" evidence="1">
    <location>
        <begin position="16"/>
        <end position="52"/>
    </location>
</feature>
<reference evidence="2" key="1">
    <citation type="submission" date="2008-03" db="EMBL/GenBank/DDBJ databases">
        <title>Annotation of Ixodes scapularis.</title>
        <authorList>
            <consortium name="Ixodes scapularis Genome Project Consortium"/>
            <person name="Caler E."/>
            <person name="Hannick L.I."/>
            <person name="Bidwell S."/>
            <person name="Joardar V."/>
            <person name="Thiagarajan M."/>
            <person name="Amedeo P."/>
            <person name="Galinsky K.J."/>
            <person name="Schobel S."/>
            <person name="Inman J."/>
            <person name="Hostetler J."/>
            <person name="Miller J."/>
            <person name="Hammond M."/>
            <person name="Megy K."/>
            <person name="Lawson D."/>
            <person name="Kodira C."/>
            <person name="Sutton G."/>
            <person name="Meyer J."/>
            <person name="Hill C.A."/>
            <person name="Birren B."/>
            <person name="Nene V."/>
            <person name="Collins F."/>
            <person name="Alarcon-Chaidez F."/>
            <person name="Wikel S."/>
            <person name="Strausberg R."/>
        </authorList>
    </citation>
    <scope>NUCLEOTIDE SEQUENCE [LARGE SCALE GENOMIC DNA]</scope>
    <source>
        <strain evidence="2">Wikel colony</strain>
    </source>
</reference>
<sequence length="52" mass="5415">TTSLAASKQRSEHSSMSELVSLSKSPESSDISSSPSSFSACQSIFSSSIELT</sequence>
<feature type="non-terminal residue" evidence="2">
    <location>
        <position position="52"/>
    </location>
</feature>
<accession>B7PMH1</accession>
<protein>
    <submittedName>
        <fullName evidence="2">Uncharacterized protein</fullName>
    </submittedName>
</protein>
<dbReference type="AlphaFoldDB" id="B7PMH1"/>
<evidence type="ECO:0000256" key="1">
    <source>
        <dbReference type="SAM" id="MobiDB-lite"/>
    </source>
</evidence>
<feature type="region of interest" description="Disordered" evidence="1">
    <location>
        <begin position="1"/>
        <end position="52"/>
    </location>
</feature>
<dbReference type="HOGENOM" id="CLU_3112372_0_0_1"/>
<evidence type="ECO:0000313" key="2">
    <source>
        <dbReference type="EMBL" id="EEC07793.1"/>
    </source>
</evidence>
<name>B7PMH1_IXOSC</name>
<gene>
    <name evidence="2" type="ORF">IscW_ISCW005871</name>
</gene>
<organism>
    <name type="scientific">Ixodes scapularis</name>
    <name type="common">Black-legged tick</name>
    <name type="synonym">Deer tick</name>
    <dbReference type="NCBI Taxonomy" id="6945"/>
    <lineage>
        <taxon>Eukaryota</taxon>
        <taxon>Metazoa</taxon>
        <taxon>Ecdysozoa</taxon>
        <taxon>Arthropoda</taxon>
        <taxon>Chelicerata</taxon>
        <taxon>Arachnida</taxon>
        <taxon>Acari</taxon>
        <taxon>Parasitiformes</taxon>
        <taxon>Ixodida</taxon>
        <taxon>Ixodoidea</taxon>
        <taxon>Ixodidae</taxon>
        <taxon>Ixodinae</taxon>
        <taxon>Ixodes</taxon>
    </lineage>
</organism>
<feature type="non-terminal residue" evidence="2">
    <location>
        <position position="1"/>
    </location>
</feature>